<organism evidence="1 2">
    <name type="scientific">Pseudomonas putida (strain DOT-T1E)</name>
    <dbReference type="NCBI Taxonomy" id="1196325"/>
    <lineage>
        <taxon>Bacteria</taxon>
        <taxon>Pseudomonadati</taxon>
        <taxon>Pseudomonadota</taxon>
        <taxon>Gammaproteobacteria</taxon>
        <taxon>Pseudomonadales</taxon>
        <taxon>Pseudomonadaceae</taxon>
        <taxon>Pseudomonas</taxon>
    </lineage>
</organism>
<dbReference type="AlphaFoldDB" id="I7CB63"/>
<dbReference type="HOGENOM" id="CLU_2495507_0_0_6"/>
<protein>
    <submittedName>
        <fullName evidence="1">Uncharacterized protein</fullName>
    </submittedName>
</protein>
<accession>I7CB63</accession>
<reference evidence="2" key="1">
    <citation type="journal article" date="2013" name="Microb. Biotechnol.">
        <title>Metabolic potential of the organic-solvent tolerant Pseudomonas putida DOT-T1E deduced from its annotated genome.</title>
        <authorList>
            <person name="Udaondo Z."/>
            <person name="Molina L."/>
            <person name="Daniels C."/>
            <person name="Gomez M.J."/>
            <person name="Molina-Henares M.A."/>
            <person name="Matilla M.A."/>
            <person name="Roca A."/>
            <person name="Fernandez M."/>
            <person name="Duque E."/>
            <person name="Segura A."/>
            <person name="Ramos J.L."/>
        </authorList>
    </citation>
    <scope>NUCLEOTIDE SEQUENCE [LARGE SCALE GENOMIC DNA]</scope>
    <source>
        <strain evidence="2">DOT-T1E</strain>
    </source>
</reference>
<proteinExistence type="predicted"/>
<dbReference type="EMBL" id="CP003734">
    <property type="protein sequence ID" value="AFO49099.1"/>
    <property type="molecule type" value="Genomic_DNA"/>
</dbReference>
<dbReference type="KEGG" id="ppx:T1E_3263"/>
<dbReference type="PATRIC" id="fig|1196325.3.peg.3232"/>
<sequence length="86" mass="10063">MTRYRHHAQTTIVAIVRQDGAFYWADYRVTWPSGQIKRFSCRIFCLGCHLRKAAELALYVNFTTILQYPNGNCKRRRSCSSSPMSR</sequence>
<name>I7CB63_PSEPT</name>
<evidence type="ECO:0000313" key="2">
    <source>
        <dbReference type="Proteomes" id="UP000006503"/>
    </source>
</evidence>
<evidence type="ECO:0000313" key="1">
    <source>
        <dbReference type="EMBL" id="AFO49099.1"/>
    </source>
</evidence>
<dbReference type="Proteomes" id="UP000006503">
    <property type="component" value="Chromosome"/>
</dbReference>
<gene>
    <name evidence="1" type="ordered locus">T1E_3263</name>
</gene>